<evidence type="ECO:0000313" key="2">
    <source>
        <dbReference type="Proteomes" id="UP000233140"/>
    </source>
</evidence>
<dbReference type="AlphaFoldDB" id="A0A2K5ZZZ8"/>
<accession>A0A2K5ZZZ8</accession>
<dbReference type="OMA" id="LIYTCCL"/>
<dbReference type="Proteomes" id="UP000233140">
    <property type="component" value="Unassembled WGS sequence"/>
</dbReference>
<reference evidence="1" key="2">
    <citation type="submission" date="2025-09" db="UniProtKB">
        <authorList>
            <consortium name="Ensembl"/>
        </authorList>
    </citation>
    <scope>IDENTIFICATION</scope>
</reference>
<protein>
    <submittedName>
        <fullName evidence="1">Uncharacterized protein</fullName>
    </submittedName>
</protein>
<evidence type="ECO:0000313" key="1">
    <source>
        <dbReference type="Ensembl" id="ENSMLEP00000033347.1"/>
    </source>
</evidence>
<name>A0A2K5ZZZ8_MANLE</name>
<organism evidence="1 2">
    <name type="scientific">Mandrillus leucophaeus</name>
    <name type="common">Drill</name>
    <name type="synonym">Papio leucophaeus</name>
    <dbReference type="NCBI Taxonomy" id="9568"/>
    <lineage>
        <taxon>Eukaryota</taxon>
        <taxon>Metazoa</taxon>
        <taxon>Chordata</taxon>
        <taxon>Craniata</taxon>
        <taxon>Vertebrata</taxon>
        <taxon>Euteleostomi</taxon>
        <taxon>Mammalia</taxon>
        <taxon>Eutheria</taxon>
        <taxon>Euarchontoglires</taxon>
        <taxon>Primates</taxon>
        <taxon>Haplorrhini</taxon>
        <taxon>Catarrhini</taxon>
        <taxon>Cercopithecidae</taxon>
        <taxon>Cercopithecinae</taxon>
        <taxon>Mandrillus</taxon>
    </lineage>
</organism>
<dbReference type="Ensembl" id="ENSMLET00000056930.1">
    <property type="protein sequence ID" value="ENSMLEP00000033347.1"/>
    <property type="gene ID" value="ENSMLEG00000040868.1"/>
</dbReference>
<keyword evidence="2" id="KW-1185">Reference proteome</keyword>
<dbReference type="GeneTree" id="ENSGT00910000147287"/>
<proteinExistence type="predicted"/>
<reference evidence="1" key="1">
    <citation type="submission" date="2025-08" db="UniProtKB">
        <authorList>
            <consortium name="Ensembl"/>
        </authorList>
    </citation>
    <scope>IDENTIFICATION</scope>
</reference>
<sequence>MSCNSRLLHCSADQLSIIRQSVGFHMIRRGERYICKFVCRLIYKPCLLKF</sequence>